<dbReference type="PROSITE" id="PS50893">
    <property type="entry name" value="ABC_TRANSPORTER_2"/>
    <property type="match status" value="1"/>
</dbReference>
<dbReference type="SMART" id="SM00382">
    <property type="entry name" value="AAA"/>
    <property type="match status" value="1"/>
</dbReference>
<evidence type="ECO:0000256" key="4">
    <source>
        <dbReference type="ARBA" id="ARBA00022519"/>
    </source>
</evidence>
<keyword evidence="4" id="KW-0997">Cell inner membrane</keyword>
<dbReference type="NCBIfam" id="TIGR02142">
    <property type="entry name" value="modC_ABC"/>
    <property type="match status" value="1"/>
</dbReference>
<keyword evidence="1" id="KW-0813">Transport</keyword>
<evidence type="ECO:0000256" key="7">
    <source>
        <dbReference type="ARBA" id="ARBA00022967"/>
    </source>
</evidence>
<evidence type="ECO:0000256" key="6">
    <source>
        <dbReference type="ARBA" id="ARBA00022840"/>
    </source>
</evidence>
<dbReference type="InterPro" id="IPR008995">
    <property type="entry name" value="Mo/tungstate-bd_C_term_dom"/>
</dbReference>
<dbReference type="GO" id="GO:0005524">
    <property type="term" value="F:ATP binding"/>
    <property type="evidence" value="ECO:0007669"/>
    <property type="project" value="UniProtKB-KW"/>
</dbReference>
<dbReference type="InterPro" id="IPR003439">
    <property type="entry name" value="ABC_transporter-like_ATP-bd"/>
</dbReference>
<proteinExistence type="predicted"/>
<evidence type="ECO:0000256" key="1">
    <source>
        <dbReference type="ARBA" id="ARBA00022448"/>
    </source>
</evidence>
<dbReference type="PANTHER" id="PTHR43514:SF4">
    <property type="entry name" value="ABC TRANSPORTER I FAMILY MEMBER 10"/>
    <property type="match status" value="1"/>
</dbReference>
<dbReference type="InterPro" id="IPR011868">
    <property type="entry name" value="ModC_ABC_ATP-bd"/>
</dbReference>
<dbReference type="InterPro" id="IPR003593">
    <property type="entry name" value="AAA+_ATPase"/>
</dbReference>
<sequence length="371" mass="39521">MSLSVKIKHDFGDFTLDVAFEAGPGVTAVFGPSGAGKTSVANAVAGLFAPEQGMVTLGNRCLYDPSARVNVPPHKRRIGTVFQDGRLFPHLSVAGNLDFGARYIPRGSKIPNRDQVISLMEIGALLDRRPMHLSGGEKQRVALARALLMAPELLVMDEPLAALDGPRKDEILPYLERFTGSNGVPVLYVSHSVAEIARLADQIVVLRAGRVIRCDAVSEVLSDPEMVPLMGVREAGSVLRAKILGHDSDGLSRLAVSGGILLIPRVQAEPGNYIRLRVLAQDILLSLEAPVGLSSRNILPVMVLGLHRGDGPGVAVSLQLGDERLLARVTARAAQEMHLRPGLECHAILKATAVPRGDIGIEQSGDQSAKA</sequence>
<evidence type="ECO:0000256" key="2">
    <source>
        <dbReference type="ARBA" id="ARBA00022475"/>
    </source>
</evidence>
<dbReference type="PANTHER" id="PTHR43514">
    <property type="entry name" value="ABC TRANSPORTER I FAMILY MEMBER 10"/>
    <property type="match status" value="1"/>
</dbReference>
<feature type="domain" description="ABC transporter" evidence="10">
    <location>
        <begin position="1"/>
        <end position="233"/>
    </location>
</feature>
<dbReference type="SUPFAM" id="SSF50331">
    <property type="entry name" value="MOP-like"/>
    <property type="match status" value="1"/>
</dbReference>
<evidence type="ECO:0000256" key="5">
    <source>
        <dbReference type="ARBA" id="ARBA00022741"/>
    </source>
</evidence>
<keyword evidence="13" id="KW-1185">Reference proteome</keyword>
<dbReference type="Pfam" id="PF00005">
    <property type="entry name" value="ABC_tran"/>
    <property type="match status" value="1"/>
</dbReference>
<keyword evidence="2" id="KW-1003">Cell membrane</keyword>
<evidence type="ECO:0000256" key="8">
    <source>
        <dbReference type="ARBA" id="ARBA00023136"/>
    </source>
</evidence>
<dbReference type="InterPro" id="IPR017871">
    <property type="entry name" value="ABC_transporter-like_CS"/>
</dbReference>
<dbReference type="SUPFAM" id="SSF52540">
    <property type="entry name" value="P-loop containing nucleoside triphosphate hydrolases"/>
    <property type="match status" value="1"/>
</dbReference>
<dbReference type="Pfam" id="PF03459">
    <property type="entry name" value="TOBE"/>
    <property type="match status" value="1"/>
</dbReference>
<dbReference type="PROSITE" id="PS00211">
    <property type="entry name" value="ABC_TRANSPORTER_1"/>
    <property type="match status" value="1"/>
</dbReference>
<keyword evidence="7" id="KW-1278">Translocase</keyword>
<dbReference type="InterPro" id="IPR027417">
    <property type="entry name" value="P-loop_NTPase"/>
</dbReference>
<protein>
    <submittedName>
        <fullName evidence="12">Molybdenum ABC transporter ATP-binding protein</fullName>
    </submittedName>
</protein>
<evidence type="ECO:0000313" key="13">
    <source>
        <dbReference type="Proteomes" id="UP001064087"/>
    </source>
</evidence>
<keyword evidence="8" id="KW-0472">Membrane</keyword>
<evidence type="ECO:0000256" key="3">
    <source>
        <dbReference type="ARBA" id="ARBA00022505"/>
    </source>
</evidence>
<dbReference type="EMBL" id="CP106738">
    <property type="protein sequence ID" value="UXX82967.1"/>
    <property type="molecule type" value="Genomic_DNA"/>
</dbReference>
<dbReference type="RefSeq" id="WP_263047718.1">
    <property type="nucleotide sequence ID" value="NZ_CP106738.1"/>
</dbReference>
<evidence type="ECO:0000259" key="10">
    <source>
        <dbReference type="PROSITE" id="PS50893"/>
    </source>
</evidence>
<accession>A0ABY6DA05</accession>
<feature type="domain" description="Mop" evidence="11">
    <location>
        <begin position="292"/>
        <end position="358"/>
    </location>
</feature>
<dbReference type="InterPro" id="IPR005116">
    <property type="entry name" value="Transp-assoc_OB_typ1"/>
</dbReference>
<evidence type="ECO:0000259" key="11">
    <source>
        <dbReference type="PROSITE" id="PS51866"/>
    </source>
</evidence>
<dbReference type="InterPro" id="IPR050334">
    <property type="entry name" value="Molybdenum_import_ModC"/>
</dbReference>
<reference evidence="12" key="1">
    <citation type="submission" date="2022-10" db="EMBL/GenBank/DDBJ databases">
        <title>Roseovarius pelagicus sp. nov., isolated from Arctic seawater.</title>
        <authorList>
            <person name="Hong Y.W."/>
            <person name="Hwang C.Y."/>
        </authorList>
    </citation>
    <scope>NUCLEOTIDE SEQUENCE</scope>
    <source>
        <strain evidence="12">HL-MP18</strain>
    </source>
</reference>
<dbReference type="Gene3D" id="2.40.50.100">
    <property type="match status" value="1"/>
</dbReference>
<dbReference type="InterPro" id="IPR004606">
    <property type="entry name" value="Mop_domain"/>
</dbReference>
<keyword evidence="5" id="KW-0547">Nucleotide-binding</keyword>
<gene>
    <name evidence="12" type="primary">modC</name>
    <name evidence="12" type="ORF">N7U68_18100</name>
</gene>
<evidence type="ECO:0000256" key="9">
    <source>
        <dbReference type="PROSITE-ProRule" id="PRU01213"/>
    </source>
</evidence>
<dbReference type="PROSITE" id="PS51866">
    <property type="entry name" value="MOP"/>
    <property type="match status" value="1"/>
</dbReference>
<keyword evidence="6 12" id="KW-0067">ATP-binding</keyword>
<organism evidence="12 13">
    <name type="scientific">Roseovarius pelagicus</name>
    <dbReference type="NCBI Taxonomy" id="2980108"/>
    <lineage>
        <taxon>Bacteria</taxon>
        <taxon>Pseudomonadati</taxon>
        <taxon>Pseudomonadota</taxon>
        <taxon>Alphaproteobacteria</taxon>
        <taxon>Rhodobacterales</taxon>
        <taxon>Roseobacteraceae</taxon>
        <taxon>Roseovarius</taxon>
    </lineage>
</organism>
<evidence type="ECO:0000313" key="12">
    <source>
        <dbReference type="EMBL" id="UXX82967.1"/>
    </source>
</evidence>
<dbReference type="Gene3D" id="3.40.50.300">
    <property type="entry name" value="P-loop containing nucleotide triphosphate hydrolases"/>
    <property type="match status" value="1"/>
</dbReference>
<keyword evidence="3 9" id="KW-0500">Molybdenum</keyword>
<name>A0ABY6DA05_9RHOB</name>
<dbReference type="Proteomes" id="UP001064087">
    <property type="component" value="Chromosome"/>
</dbReference>